<comment type="caution">
    <text evidence="2">The sequence shown here is derived from an EMBL/GenBank/DDBJ whole genome shotgun (WGS) entry which is preliminary data.</text>
</comment>
<dbReference type="InterPro" id="IPR036514">
    <property type="entry name" value="SGNH_hydro_sf"/>
</dbReference>
<reference evidence="2" key="1">
    <citation type="journal article" date="2023" name="Plant J.">
        <title>Genome sequences and population genomics provide insights into the demographic history, inbreeding, and mutation load of two 'living fossil' tree species of Dipteronia.</title>
        <authorList>
            <person name="Feng Y."/>
            <person name="Comes H.P."/>
            <person name="Chen J."/>
            <person name="Zhu S."/>
            <person name="Lu R."/>
            <person name="Zhang X."/>
            <person name="Li P."/>
            <person name="Qiu J."/>
            <person name="Olsen K.M."/>
            <person name="Qiu Y."/>
        </authorList>
    </citation>
    <scope>NUCLEOTIDE SEQUENCE</scope>
    <source>
        <strain evidence="2">NBL</strain>
    </source>
</reference>
<name>A0AAE0AD95_9ROSI</name>
<dbReference type="PANTHER" id="PTHR22835:SF517">
    <property type="entry name" value="GDSL-LIKE LIPASE_ACYLHYDROLASE FAMILY PROTEIN, EXPRESSED"/>
    <property type="match status" value="1"/>
</dbReference>
<dbReference type="Gene3D" id="3.40.50.1110">
    <property type="entry name" value="SGNH hydrolase"/>
    <property type="match status" value="1"/>
</dbReference>
<organism evidence="2 3">
    <name type="scientific">Dipteronia sinensis</name>
    <dbReference type="NCBI Taxonomy" id="43782"/>
    <lineage>
        <taxon>Eukaryota</taxon>
        <taxon>Viridiplantae</taxon>
        <taxon>Streptophyta</taxon>
        <taxon>Embryophyta</taxon>
        <taxon>Tracheophyta</taxon>
        <taxon>Spermatophyta</taxon>
        <taxon>Magnoliopsida</taxon>
        <taxon>eudicotyledons</taxon>
        <taxon>Gunneridae</taxon>
        <taxon>Pentapetalae</taxon>
        <taxon>rosids</taxon>
        <taxon>malvids</taxon>
        <taxon>Sapindales</taxon>
        <taxon>Sapindaceae</taxon>
        <taxon>Hippocastanoideae</taxon>
        <taxon>Acereae</taxon>
        <taxon>Dipteronia</taxon>
    </lineage>
</organism>
<dbReference type="EMBL" id="JANJYJ010000005">
    <property type="protein sequence ID" value="KAK3211486.1"/>
    <property type="molecule type" value="Genomic_DNA"/>
</dbReference>
<proteinExistence type="inferred from homology"/>
<accession>A0AAE0AD95</accession>
<comment type="similarity">
    <text evidence="1">Belongs to the 'GDSL' lipolytic enzyme family.</text>
</comment>
<protein>
    <submittedName>
        <fullName evidence="2">Uncharacterized protein</fullName>
    </submittedName>
</protein>
<gene>
    <name evidence="2" type="ORF">Dsin_016192</name>
</gene>
<dbReference type="AlphaFoldDB" id="A0AAE0AD95"/>
<dbReference type="PANTHER" id="PTHR22835">
    <property type="entry name" value="ZINC FINGER FYVE DOMAIN CONTAINING PROTEIN"/>
    <property type="match status" value="1"/>
</dbReference>
<evidence type="ECO:0000313" key="3">
    <source>
        <dbReference type="Proteomes" id="UP001281410"/>
    </source>
</evidence>
<dbReference type="Proteomes" id="UP001281410">
    <property type="component" value="Unassembled WGS sequence"/>
</dbReference>
<evidence type="ECO:0000256" key="1">
    <source>
        <dbReference type="ARBA" id="ARBA00008668"/>
    </source>
</evidence>
<evidence type="ECO:0000313" key="2">
    <source>
        <dbReference type="EMBL" id="KAK3211486.1"/>
    </source>
</evidence>
<sequence>MLPMIFSKNVDSMQYITLENPYPIPAISFAKILDMVLLVLPVVYGQSFANKAATGRCSDGLLIIDYFDKKIVNPVTKASLDKQLDWMCSYFNSVCSNNKEEKNKNSLFMVGEIGGNGYNYAVFQANLVPIVVNSIKDAVTKVIWYGATRVIVPGNFPNGCFPIYLTGFRTNDNNAYDECRCLKELNNFSIFHNDHLEQAIQEL</sequence>
<keyword evidence="3" id="KW-1185">Reference proteome</keyword>